<evidence type="ECO:0000256" key="2">
    <source>
        <dbReference type="ARBA" id="ARBA00004613"/>
    </source>
</evidence>
<comment type="caution">
    <text evidence="8">The sequence shown here is derived from an EMBL/GenBank/DDBJ whole genome shotgun (WGS) entry which is preliminary data.</text>
</comment>
<keyword evidence="6" id="KW-1015">Disulfide bond</keyword>
<dbReference type="InterPro" id="IPR050633">
    <property type="entry name" value="Neuropilin_MCO_CoagFactor"/>
</dbReference>
<comment type="subcellular location">
    <subcellularLocation>
        <location evidence="1">Endomembrane system</location>
        <topology evidence="1">Peripheral membrane protein</topology>
    </subcellularLocation>
    <subcellularLocation>
        <location evidence="2">Secreted</location>
    </subcellularLocation>
</comment>
<gene>
    <name evidence="8" type="ORF">BSL78_21467</name>
</gene>
<evidence type="ECO:0000313" key="8">
    <source>
        <dbReference type="EMBL" id="PIK41685.1"/>
    </source>
</evidence>
<evidence type="ECO:0000256" key="3">
    <source>
        <dbReference type="ARBA" id="ARBA00022525"/>
    </source>
</evidence>
<protein>
    <recommendedName>
        <fullName evidence="7">F5/8 type C domain-containing protein</fullName>
    </recommendedName>
</protein>
<dbReference type="SUPFAM" id="SSF49785">
    <property type="entry name" value="Galactose-binding domain-like"/>
    <property type="match status" value="1"/>
</dbReference>
<dbReference type="GO" id="GO:0005886">
    <property type="term" value="C:plasma membrane"/>
    <property type="evidence" value="ECO:0007669"/>
    <property type="project" value="TreeGrafter"/>
</dbReference>
<dbReference type="GO" id="GO:0012505">
    <property type="term" value="C:endomembrane system"/>
    <property type="evidence" value="ECO:0007669"/>
    <property type="project" value="UniProtKB-SubCell"/>
</dbReference>
<dbReference type="InterPro" id="IPR000421">
    <property type="entry name" value="FA58C"/>
</dbReference>
<evidence type="ECO:0000313" key="9">
    <source>
        <dbReference type="Proteomes" id="UP000230750"/>
    </source>
</evidence>
<dbReference type="GO" id="GO:0005576">
    <property type="term" value="C:extracellular region"/>
    <property type="evidence" value="ECO:0007669"/>
    <property type="project" value="UniProtKB-SubCell"/>
</dbReference>
<dbReference type="Gene3D" id="2.60.120.260">
    <property type="entry name" value="Galactose-binding domain-like"/>
    <property type="match status" value="1"/>
</dbReference>
<dbReference type="GO" id="GO:0038023">
    <property type="term" value="F:signaling receptor activity"/>
    <property type="evidence" value="ECO:0007669"/>
    <property type="project" value="TreeGrafter"/>
</dbReference>
<evidence type="ECO:0000256" key="4">
    <source>
        <dbReference type="ARBA" id="ARBA00022889"/>
    </source>
</evidence>
<dbReference type="EMBL" id="MRZV01000997">
    <property type="protein sequence ID" value="PIK41685.1"/>
    <property type="molecule type" value="Genomic_DNA"/>
</dbReference>
<dbReference type="InterPro" id="IPR008979">
    <property type="entry name" value="Galactose-bd-like_sf"/>
</dbReference>
<keyword evidence="9" id="KW-1185">Reference proteome</keyword>
<evidence type="ECO:0000256" key="1">
    <source>
        <dbReference type="ARBA" id="ARBA00004184"/>
    </source>
</evidence>
<organism evidence="8 9">
    <name type="scientific">Stichopus japonicus</name>
    <name type="common">Sea cucumber</name>
    <dbReference type="NCBI Taxonomy" id="307972"/>
    <lineage>
        <taxon>Eukaryota</taxon>
        <taxon>Metazoa</taxon>
        <taxon>Echinodermata</taxon>
        <taxon>Eleutherozoa</taxon>
        <taxon>Echinozoa</taxon>
        <taxon>Holothuroidea</taxon>
        <taxon>Aspidochirotacea</taxon>
        <taxon>Aspidochirotida</taxon>
        <taxon>Stichopodidae</taxon>
        <taxon>Apostichopus</taxon>
    </lineage>
</organism>
<keyword evidence="5" id="KW-0472">Membrane</keyword>
<proteinExistence type="predicted"/>
<reference evidence="8 9" key="1">
    <citation type="journal article" date="2017" name="PLoS Biol.">
        <title>The sea cucumber genome provides insights into morphological evolution and visceral regeneration.</title>
        <authorList>
            <person name="Zhang X."/>
            <person name="Sun L."/>
            <person name="Yuan J."/>
            <person name="Sun Y."/>
            <person name="Gao Y."/>
            <person name="Zhang L."/>
            <person name="Li S."/>
            <person name="Dai H."/>
            <person name="Hamel J.F."/>
            <person name="Liu C."/>
            <person name="Yu Y."/>
            <person name="Liu S."/>
            <person name="Lin W."/>
            <person name="Guo K."/>
            <person name="Jin S."/>
            <person name="Xu P."/>
            <person name="Storey K.B."/>
            <person name="Huan P."/>
            <person name="Zhang T."/>
            <person name="Zhou Y."/>
            <person name="Zhang J."/>
            <person name="Lin C."/>
            <person name="Li X."/>
            <person name="Xing L."/>
            <person name="Huo D."/>
            <person name="Sun M."/>
            <person name="Wang L."/>
            <person name="Mercier A."/>
            <person name="Li F."/>
            <person name="Yang H."/>
            <person name="Xiang J."/>
        </authorList>
    </citation>
    <scope>NUCLEOTIDE SEQUENCE [LARGE SCALE GENOMIC DNA]</scope>
    <source>
        <strain evidence="8">Shaxun</strain>
        <tissue evidence="8">Muscle</tissue>
    </source>
</reference>
<evidence type="ECO:0000259" key="7">
    <source>
        <dbReference type="PROSITE" id="PS50022"/>
    </source>
</evidence>
<dbReference type="OrthoDB" id="10064711at2759"/>
<dbReference type="Proteomes" id="UP000230750">
    <property type="component" value="Unassembled WGS sequence"/>
</dbReference>
<feature type="domain" description="F5/8 type C" evidence="7">
    <location>
        <begin position="421"/>
        <end position="551"/>
    </location>
</feature>
<name>A0A2G8K146_STIJA</name>
<dbReference type="PROSITE" id="PS01285">
    <property type="entry name" value="FA58C_1"/>
    <property type="match status" value="1"/>
</dbReference>
<sequence length="745" mass="82829">MVCRKGTELNINGKDLVGDLWSLVQVDNFTGGMYTGSFDLGYVKNIALFPNETTTEDSTIAFDVILGFMNGASVEDGQVANMTFAIIASDGAPTPTEDQAEIPFTVTAVNLTEFNITSKFTFTCPGSAYVLPGAITSCFLTMNFTDNKEFVIFDVEASPNTTDSVGMTIHSFRVIDIGANLMTNGEPTYSYEYVLNNAQLNRLSVDFGVITNNRTSSDPADNQLEMEIKVQATDTAENENGTELVLGTGASISDKLIWVSFTTFNIERTGSEIPQLDYNFTVVDSGDMVTYDVIIQHELGVSSAEVSALTLTIFQPPYFVYESSSSDIVFTATDSGNSLVLSIPELLFTDAISISVVYSRDCTYMFTFKEKWKATSLLQIQYQTHNRDINGVVDSGTPLGNVMKEPLQIVTFDFNVSQLISNAWTVGKSGPYADQRWLKIDIGRLTVVTMIQTQGGIEASVEGDIGEYEVFYSRDDIVYKRGYHMNDSTLSEIFDHRRTYPDPVPADYYDIHTTYFLARPVEARYVLIRLGADNVGDDRVYNALRVELYGCFIEAPETDICPIEKTFTGLPEEYDRGFVVNTNTDTLYVCNVMVNDGEVGLVQGILDKDTFLLKRGKRRTRCFKTQDTYAWQSLDDHIRNVIGYSPSTGGVYAIAGYTSPAYMVSYDEGLQWVEISIDDFTDASSAIDYISYKELPTESTDGFNFVNSSYVYQSHGNWEASFDGMFGLRLGSPEKILDWNTCCKT</sequence>
<dbReference type="PROSITE" id="PS50022">
    <property type="entry name" value="FA58C_3"/>
    <property type="match status" value="1"/>
</dbReference>
<evidence type="ECO:0000256" key="5">
    <source>
        <dbReference type="ARBA" id="ARBA00023136"/>
    </source>
</evidence>
<dbReference type="PANTHER" id="PTHR46806">
    <property type="entry name" value="F5/8 TYPE C DOMAIN-CONTAINING PROTEIN"/>
    <property type="match status" value="1"/>
</dbReference>
<evidence type="ECO:0000256" key="6">
    <source>
        <dbReference type="ARBA" id="ARBA00023157"/>
    </source>
</evidence>
<dbReference type="AlphaFoldDB" id="A0A2G8K146"/>
<dbReference type="STRING" id="307972.A0A2G8K146"/>
<keyword evidence="3" id="KW-0964">Secreted</keyword>
<dbReference type="GO" id="GO:0007155">
    <property type="term" value="P:cell adhesion"/>
    <property type="evidence" value="ECO:0007669"/>
    <property type="project" value="UniProtKB-KW"/>
</dbReference>
<accession>A0A2G8K146</accession>
<dbReference type="PANTHER" id="PTHR46806:SF5">
    <property type="entry name" value="F5_8 TYPE C DOMAIN-CONTAINING PROTEIN"/>
    <property type="match status" value="1"/>
</dbReference>
<keyword evidence="4" id="KW-0130">Cell adhesion</keyword>